<evidence type="ECO:0000259" key="2">
    <source>
        <dbReference type="Pfam" id="PF24883"/>
    </source>
</evidence>
<gene>
    <name evidence="3" type="ORF">GFSPODELE1_LOCUS3571</name>
</gene>
<evidence type="ECO:0000313" key="3">
    <source>
        <dbReference type="EMBL" id="CAL1701397.1"/>
    </source>
</evidence>
<keyword evidence="1" id="KW-0677">Repeat</keyword>
<dbReference type="PANTHER" id="PTHR10039:SF16">
    <property type="entry name" value="GPI INOSITOL-DEACYLASE"/>
    <property type="match status" value="1"/>
</dbReference>
<reference evidence="4" key="1">
    <citation type="submission" date="2024-04" db="EMBL/GenBank/DDBJ databases">
        <authorList>
            <person name="Shaw F."/>
            <person name="Minotto A."/>
        </authorList>
    </citation>
    <scope>NUCLEOTIDE SEQUENCE [LARGE SCALE GENOMIC DNA]</scope>
</reference>
<organism evidence="3 4">
    <name type="scientific">Somion occarium</name>
    <dbReference type="NCBI Taxonomy" id="3059160"/>
    <lineage>
        <taxon>Eukaryota</taxon>
        <taxon>Fungi</taxon>
        <taxon>Dikarya</taxon>
        <taxon>Basidiomycota</taxon>
        <taxon>Agaricomycotina</taxon>
        <taxon>Agaricomycetes</taxon>
        <taxon>Polyporales</taxon>
        <taxon>Cerrenaceae</taxon>
        <taxon>Somion</taxon>
    </lineage>
</organism>
<feature type="domain" description="Nephrocystin 3-like N-terminal" evidence="2">
    <location>
        <begin position="86"/>
        <end position="239"/>
    </location>
</feature>
<dbReference type="Proteomes" id="UP001497453">
    <property type="component" value="Chromosome 2"/>
</dbReference>
<dbReference type="EMBL" id="OZ037945">
    <property type="protein sequence ID" value="CAL1701397.1"/>
    <property type="molecule type" value="Genomic_DNA"/>
</dbReference>
<dbReference type="PANTHER" id="PTHR10039">
    <property type="entry name" value="AMELOGENIN"/>
    <property type="match status" value="1"/>
</dbReference>
<dbReference type="InterPro" id="IPR056884">
    <property type="entry name" value="NPHP3-like_N"/>
</dbReference>
<accession>A0ABP1D4J4</accession>
<protein>
    <recommendedName>
        <fullName evidence="2">Nephrocystin 3-like N-terminal domain-containing protein</fullName>
    </recommendedName>
</protein>
<dbReference type="Pfam" id="PF24883">
    <property type="entry name" value="NPHP3_N"/>
    <property type="match status" value="1"/>
</dbReference>
<name>A0ABP1D4J4_9APHY</name>
<evidence type="ECO:0000256" key="1">
    <source>
        <dbReference type="ARBA" id="ARBA00022737"/>
    </source>
</evidence>
<keyword evidence="4" id="KW-1185">Reference proteome</keyword>
<evidence type="ECO:0000313" key="4">
    <source>
        <dbReference type="Proteomes" id="UP001497453"/>
    </source>
</evidence>
<proteinExistence type="predicted"/>
<sequence length="363" mass="40851">MAFRQKLSWSLKGKKKVEKLLLRLARHRDHFTLALSIESCHIGNELDKSVQTLSNHQDMKDTIEWLMPTDYVARHTAISGCVKAGAYSWLLEDPKFVAWRRSEASGILRLCSKLGNDTTALSYTVMEELEKTPKQSGQLVLYHYFDADDPKTLSAASFVRTLLVQLIPADRSGVVAHNLGKKRLEQHAILTDLDELFEFLATAMQILVSPPVIVVDRLDKCTTEEILLYIQGLMERVPETCMFLTSCEDVALFGAQSKFPCIYTPDHIEDSSNNAANCTKATTLKPAVGVYEVKLRFSQVTVSANVCLFQKTIAEHKKHSSSSSRLLNVDHKDDVPTRLRIDTSQRHFFLSLSDIGLPDGRPR</sequence>